<dbReference type="Proteomes" id="UP001057402">
    <property type="component" value="Chromosome 8"/>
</dbReference>
<protein>
    <submittedName>
        <fullName evidence="1">Uncharacterized protein</fullName>
    </submittedName>
</protein>
<dbReference type="EMBL" id="CM042887">
    <property type="protein sequence ID" value="KAI4331597.1"/>
    <property type="molecule type" value="Genomic_DNA"/>
</dbReference>
<accession>A0ACB9N546</accession>
<comment type="caution">
    <text evidence="1">The sequence shown here is derived from an EMBL/GenBank/DDBJ whole genome shotgun (WGS) entry which is preliminary data.</text>
</comment>
<reference evidence="2" key="1">
    <citation type="journal article" date="2023" name="Front. Plant Sci.">
        <title>Chromosomal-level genome assembly of Melastoma candidum provides insights into trichome evolution.</title>
        <authorList>
            <person name="Zhong Y."/>
            <person name="Wu W."/>
            <person name="Sun C."/>
            <person name="Zou P."/>
            <person name="Liu Y."/>
            <person name="Dai S."/>
            <person name="Zhou R."/>
        </authorList>
    </citation>
    <scope>NUCLEOTIDE SEQUENCE [LARGE SCALE GENOMIC DNA]</scope>
</reference>
<gene>
    <name evidence="1" type="ORF">MLD38_029773</name>
</gene>
<name>A0ACB9N546_9MYRT</name>
<proteinExistence type="predicted"/>
<sequence>MPCVYISTNISLDGVELEPIFDEITKAVASIIGKPERYVMVILKGSLAMKFWGNKEAAAFGEVVSMGGINTQVKRSLISTLGAILQEKLSIPTTRFVLKVTDTTAGVNPAPKL</sequence>
<keyword evidence="2" id="KW-1185">Reference proteome</keyword>
<evidence type="ECO:0000313" key="2">
    <source>
        <dbReference type="Proteomes" id="UP001057402"/>
    </source>
</evidence>
<evidence type="ECO:0000313" key="1">
    <source>
        <dbReference type="EMBL" id="KAI4331597.1"/>
    </source>
</evidence>
<organism evidence="1 2">
    <name type="scientific">Melastoma candidum</name>
    <dbReference type="NCBI Taxonomy" id="119954"/>
    <lineage>
        <taxon>Eukaryota</taxon>
        <taxon>Viridiplantae</taxon>
        <taxon>Streptophyta</taxon>
        <taxon>Embryophyta</taxon>
        <taxon>Tracheophyta</taxon>
        <taxon>Spermatophyta</taxon>
        <taxon>Magnoliopsida</taxon>
        <taxon>eudicotyledons</taxon>
        <taxon>Gunneridae</taxon>
        <taxon>Pentapetalae</taxon>
        <taxon>rosids</taxon>
        <taxon>malvids</taxon>
        <taxon>Myrtales</taxon>
        <taxon>Melastomataceae</taxon>
        <taxon>Melastomatoideae</taxon>
        <taxon>Melastomateae</taxon>
        <taxon>Melastoma</taxon>
    </lineage>
</organism>